<dbReference type="InterPro" id="IPR003494">
    <property type="entry name" value="SHS2_FtsA"/>
</dbReference>
<dbReference type="Proteomes" id="UP001195483">
    <property type="component" value="Unassembled WGS sequence"/>
</dbReference>
<keyword evidence="6" id="KW-0472">Membrane</keyword>
<evidence type="ECO:0000259" key="9">
    <source>
        <dbReference type="SMART" id="SM00842"/>
    </source>
</evidence>
<proteinExistence type="inferred from homology"/>
<feature type="domain" description="SHS2" evidence="9">
    <location>
        <begin position="1"/>
        <end position="150"/>
    </location>
</feature>
<dbReference type="AlphaFoldDB" id="A0AAE0S325"/>
<reference evidence="12" key="2">
    <citation type="journal article" date="2021" name="Genome Biol. Evol.">
        <title>Developing a high-quality reference genome for a parasitic bivalve with doubly uniparental inheritance (Bivalvia: Unionida).</title>
        <authorList>
            <person name="Smith C.H."/>
        </authorList>
    </citation>
    <scope>NUCLEOTIDE SEQUENCE</scope>
    <source>
        <strain evidence="12">CHS0354</strain>
        <tissue evidence="12">Mantle</tissue>
    </source>
</reference>
<evidence type="ECO:0000256" key="7">
    <source>
        <dbReference type="ARBA" id="ARBA00023306"/>
    </source>
</evidence>
<comment type="caution">
    <text evidence="12">The sequence shown here is derived from an EMBL/GenBank/DDBJ whole genome shotgun (WGS) entry which is preliminary data.</text>
</comment>
<feature type="region of interest" description="Disordered" evidence="8">
    <location>
        <begin position="706"/>
        <end position="764"/>
    </location>
</feature>
<evidence type="ECO:0000256" key="6">
    <source>
        <dbReference type="ARBA" id="ARBA00023136"/>
    </source>
</evidence>
<dbReference type="EMBL" id="JAEAOA010002069">
    <property type="protein sequence ID" value="KAK3584283.1"/>
    <property type="molecule type" value="Genomic_DNA"/>
</dbReference>
<dbReference type="GO" id="GO:0051301">
    <property type="term" value="P:cell division"/>
    <property type="evidence" value="ECO:0007669"/>
    <property type="project" value="UniProtKB-KW"/>
</dbReference>
<dbReference type="FunFam" id="3.40.50.1440:FF:000001">
    <property type="entry name" value="Cell division protein FtsZ"/>
    <property type="match status" value="1"/>
</dbReference>
<dbReference type="GO" id="GO:0003924">
    <property type="term" value="F:GTPase activity"/>
    <property type="evidence" value="ECO:0007669"/>
    <property type="project" value="InterPro"/>
</dbReference>
<dbReference type="GO" id="GO:0005737">
    <property type="term" value="C:cytoplasm"/>
    <property type="evidence" value="ECO:0007669"/>
    <property type="project" value="TreeGrafter"/>
</dbReference>
<dbReference type="CDD" id="cd24048">
    <property type="entry name" value="ASKHA_NBD_FtsA"/>
    <property type="match status" value="1"/>
</dbReference>
<keyword evidence="13" id="KW-1185">Reference proteome</keyword>
<evidence type="ECO:0000313" key="13">
    <source>
        <dbReference type="Proteomes" id="UP001195483"/>
    </source>
</evidence>
<keyword evidence="7" id="KW-0131">Cell cycle</keyword>
<comment type="similarity">
    <text evidence="1">Belongs to the FtsZ family.</text>
</comment>
<evidence type="ECO:0000256" key="5">
    <source>
        <dbReference type="ARBA" id="ARBA00023134"/>
    </source>
</evidence>
<dbReference type="Pfam" id="PF02491">
    <property type="entry name" value="SHS2_FTSA"/>
    <property type="match status" value="1"/>
</dbReference>
<dbReference type="InterPro" id="IPR045061">
    <property type="entry name" value="FtsZ/CetZ"/>
</dbReference>
<dbReference type="InterPro" id="IPR037103">
    <property type="entry name" value="Tubulin/FtsZ-like_C"/>
</dbReference>
<evidence type="ECO:0000256" key="1">
    <source>
        <dbReference type="ARBA" id="ARBA00009690"/>
    </source>
</evidence>
<dbReference type="InterPro" id="IPR043129">
    <property type="entry name" value="ATPase_NBD"/>
</dbReference>
<dbReference type="InterPro" id="IPR003008">
    <property type="entry name" value="Tubulin_FtsZ_GTPase"/>
</dbReference>
<evidence type="ECO:0000259" key="11">
    <source>
        <dbReference type="SMART" id="SM00865"/>
    </source>
</evidence>
<dbReference type="SMART" id="SM00842">
    <property type="entry name" value="FtsA"/>
    <property type="match status" value="1"/>
</dbReference>
<dbReference type="Pfam" id="PF00091">
    <property type="entry name" value="Tubulin"/>
    <property type="match status" value="1"/>
</dbReference>
<dbReference type="InterPro" id="IPR036525">
    <property type="entry name" value="Tubulin/FtsZ_GTPase_sf"/>
</dbReference>
<dbReference type="PROSITE" id="PS01135">
    <property type="entry name" value="FTSZ_2"/>
    <property type="match status" value="1"/>
</dbReference>
<dbReference type="InterPro" id="IPR008280">
    <property type="entry name" value="Tub_FtsZ_C"/>
</dbReference>
<evidence type="ECO:0000313" key="12">
    <source>
        <dbReference type="EMBL" id="KAK3584283.1"/>
    </source>
</evidence>
<evidence type="ECO:0000256" key="2">
    <source>
        <dbReference type="ARBA" id="ARBA00022475"/>
    </source>
</evidence>
<dbReference type="PRINTS" id="PR00423">
    <property type="entry name" value="CELLDVISFTSZ"/>
</dbReference>
<feature type="domain" description="Tubulin/FtsZ 2-layer sandwich" evidence="11">
    <location>
        <begin position="572"/>
        <end position="689"/>
    </location>
</feature>
<dbReference type="PANTHER" id="PTHR30314">
    <property type="entry name" value="CELL DIVISION PROTEIN FTSZ-RELATED"/>
    <property type="match status" value="1"/>
</dbReference>
<keyword evidence="5" id="KW-0342">GTP-binding</keyword>
<keyword evidence="4" id="KW-0547">Nucleotide-binding</keyword>
<dbReference type="Gene3D" id="3.30.1490.110">
    <property type="match status" value="1"/>
</dbReference>
<evidence type="ECO:0000256" key="3">
    <source>
        <dbReference type="ARBA" id="ARBA00022618"/>
    </source>
</evidence>
<feature type="domain" description="Tubulin/FtsZ GTPase" evidence="10">
    <location>
        <begin position="375"/>
        <end position="570"/>
    </location>
</feature>
<dbReference type="Gene3D" id="3.40.50.1440">
    <property type="entry name" value="Tubulin/FtsZ, GTPase domain"/>
    <property type="match status" value="1"/>
</dbReference>
<dbReference type="CDD" id="cd02201">
    <property type="entry name" value="FtsZ_type1"/>
    <property type="match status" value="1"/>
</dbReference>
<evidence type="ECO:0000259" key="10">
    <source>
        <dbReference type="SMART" id="SM00864"/>
    </source>
</evidence>
<dbReference type="InterPro" id="IPR018316">
    <property type="entry name" value="Tubulin/FtsZ_2-layer-sand-dom"/>
</dbReference>
<reference evidence="12" key="1">
    <citation type="journal article" date="2021" name="Genome Biol. Evol.">
        <title>A High-Quality Reference Genome for a Parasitic Bivalve with Doubly Uniparental Inheritance (Bivalvia: Unionida).</title>
        <authorList>
            <person name="Smith C.H."/>
        </authorList>
    </citation>
    <scope>NUCLEOTIDE SEQUENCE</scope>
    <source>
        <strain evidence="12">CHS0354</strain>
    </source>
</reference>
<reference evidence="12" key="3">
    <citation type="submission" date="2023-05" db="EMBL/GenBank/DDBJ databases">
        <authorList>
            <person name="Smith C.H."/>
        </authorList>
    </citation>
    <scope>NUCLEOTIDE SEQUENCE</scope>
    <source>
        <strain evidence="12">CHS0354</strain>
        <tissue evidence="12">Mantle</tissue>
    </source>
</reference>
<keyword evidence="2" id="KW-1003">Cell membrane</keyword>
<dbReference type="HAMAP" id="MF_02033">
    <property type="entry name" value="FtsA"/>
    <property type="match status" value="1"/>
</dbReference>
<dbReference type="SUPFAM" id="SSF53067">
    <property type="entry name" value="Actin-like ATPase domain"/>
    <property type="match status" value="2"/>
</dbReference>
<dbReference type="PANTHER" id="PTHR30314:SF3">
    <property type="entry name" value="MITOCHONDRIAL DIVISION PROTEIN FSZA"/>
    <property type="match status" value="1"/>
</dbReference>
<dbReference type="GO" id="GO:0032153">
    <property type="term" value="C:cell division site"/>
    <property type="evidence" value="ECO:0007669"/>
    <property type="project" value="TreeGrafter"/>
</dbReference>
<dbReference type="InterPro" id="IPR024757">
    <property type="entry name" value="FtsZ_C"/>
</dbReference>
<sequence length="810" mass="88095">MKKGVITDINAAVRTIKKAVEICEQKSGMKITQAYVGIAGEHIHSINTDGVVAVKGEHIAESDIERVIESAKAHKTGDKEILHILSQEYIVDEQDGVKDPVGMSGKRLKAKVHIIFGSATATTNLYQSCTNAGLDVTRVVVEPIASAASVLSKDERELGVVLLDIGGGTTDIVIYKNNSVIHTAVVPIGGNHITGDISIGLRTPRDEAANIKHTEGIALTRLIGAGETIRVTGIQNRPDRICERKMLGNIIEARMRELFELSYKEIIKHGYQSIIGAGVVLTGGSSLLKNADMLADEVFKMQSRIGTPNEISGLKELVASPIYATAVGLVKYGLDEYESSVELNTENRQRPEVQMQIHPVDNNANEALQETLKPRLCVIGVGGAGGNVVNRMINDGVGDVDYIAMNTDAADLRKSKAKSIVVLGKEITKGLGAGMKPEIGKNSAMEAEKEIKKHLEGVDMLFIAAGMGGGTGTGAAPVIAQWAMERNILTVAVVTTPFAFEGKKRMAIATEGIEELKKHIDTIMIIPNEKLFQLEQNKHRQLKLTEAFQVADDVLKNAISGLTNMINKVGDINVDFADVCTVMKRQGKAIISVGSANGEERGRKAAEQAISSPLIKDDQIGKATGVIINIIADPDLTLNQAQEASSVIEGAAENANVIWGVSHDSDLKDTVHVTIIATGFENYHYEIDRTKTLSIQNSTKVFEGHENTKISELNRNTPMPHSLNNTKAPEFQQDTKPQSVYQPHQSENELRPQPQPAPYSGGHKHVSNAIRVSEQDMQMIEDKPYVPDHYQQPDKSNYDIPAFIRRREQQ</sequence>
<dbReference type="InterPro" id="IPR020805">
    <property type="entry name" value="Cell_div_FtsZ_CS"/>
</dbReference>
<accession>A0AAE0S325</accession>
<evidence type="ECO:0000256" key="4">
    <source>
        <dbReference type="ARBA" id="ARBA00022741"/>
    </source>
</evidence>
<dbReference type="SMART" id="SM00865">
    <property type="entry name" value="Tubulin_C"/>
    <property type="match status" value="1"/>
</dbReference>
<dbReference type="SUPFAM" id="SSF55307">
    <property type="entry name" value="Tubulin C-terminal domain-like"/>
    <property type="match status" value="1"/>
</dbReference>
<organism evidence="12 13">
    <name type="scientific">Potamilus streckersoni</name>
    <dbReference type="NCBI Taxonomy" id="2493646"/>
    <lineage>
        <taxon>Eukaryota</taxon>
        <taxon>Metazoa</taxon>
        <taxon>Spiralia</taxon>
        <taxon>Lophotrochozoa</taxon>
        <taxon>Mollusca</taxon>
        <taxon>Bivalvia</taxon>
        <taxon>Autobranchia</taxon>
        <taxon>Heteroconchia</taxon>
        <taxon>Palaeoheterodonta</taxon>
        <taxon>Unionida</taxon>
        <taxon>Unionoidea</taxon>
        <taxon>Unionidae</taxon>
        <taxon>Ambleminae</taxon>
        <taxon>Lampsilini</taxon>
        <taxon>Potamilus</taxon>
    </lineage>
</organism>
<name>A0AAE0S325_9BIVA</name>
<protein>
    <recommendedName>
        <fullName evidence="14">Cell division protein FtsZ</fullName>
    </recommendedName>
</protein>
<dbReference type="SMART" id="SM00864">
    <property type="entry name" value="Tubulin"/>
    <property type="match status" value="1"/>
</dbReference>
<dbReference type="InterPro" id="IPR000158">
    <property type="entry name" value="Cell_div_FtsZ"/>
</dbReference>
<evidence type="ECO:0000256" key="8">
    <source>
        <dbReference type="SAM" id="MobiDB-lite"/>
    </source>
</evidence>
<evidence type="ECO:0008006" key="14">
    <source>
        <dbReference type="Google" id="ProtNLM"/>
    </source>
</evidence>
<dbReference type="Gene3D" id="3.30.420.40">
    <property type="match status" value="1"/>
</dbReference>
<feature type="region of interest" description="Disordered" evidence="8">
    <location>
        <begin position="784"/>
        <end position="810"/>
    </location>
</feature>
<dbReference type="SUPFAM" id="SSF52490">
    <property type="entry name" value="Tubulin nucleotide-binding domain-like"/>
    <property type="match status" value="1"/>
</dbReference>
<dbReference type="NCBIfam" id="TIGR01174">
    <property type="entry name" value="ftsA"/>
    <property type="match status" value="1"/>
</dbReference>
<gene>
    <name evidence="12" type="ORF">CHS0354_035364</name>
</gene>
<dbReference type="Pfam" id="PF14450">
    <property type="entry name" value="FtsA"/>
    <property type="match status" value="1"/>
</dbReference>
<dbReference type="HAMAP" id="MF_00909">
    <property type="entry name" value="FtsZ"/>
    <property type="match status" value="1"/>
</dbReference>
<keyword evidence="3" id="KW-0132">Cell division</keyword>
<dbReference type="NCBIfam" id="TIGR00065">
    <property type="entry name" value="ftsZ"/>
    <property type="match status" value="1"/>
</dbReference>
<dbReference type="GO" id="GO:0005525">
    <property type="term" value="F:GTP binding"/>
    <property type="evidence" value="ECO:0007669"/>
    <property type="project" value="UniProtKB-KW"/>
</dbReference>
<dbReference type="Pfam" id="PF12327">
    <property type="entry name" value="FtsZ_C"/>
    <property type="match status" value="1"/>
</dbReference>
<dbReference type="Gene3D" id="3.30.1330.20">
    <property type="entry name" value="Tubulin/FtsZ, C-terminal domain"/>
    <property type="match status" value="1"/>
</dbReference>
<feature type="compositionally biased region" description="Polar residues" evidence="8">
    <location>
        <begin position="710"/>
        <end position="745"/>
    </location>
</feature>
<dbReference type="InterPro" id="IPR020823">
    <property type="entry name" value="Cell_div_FtsA"/>
</dbReference>